<organism evidence="10 11">
    <name type="scientific">Methanosarcina vacuolata Z-761</name>
    <dbReference type="NCBI Taxonomy" id="1434123"/>
    <lineage>
        <taxon>Archaea</taxon>
        <taxon>Methanobacteriati</taxon>
        <taxon>Methanobacteriota</taxon>
        <taxon>Stenosarchaea group</taxon>
        <taxon>Methanomicrobia</taxon>
        <taxon>Methanosarcinales</taxon>
        <taxon>Methanosarcinaceae</taxon>
        <taxon>Methanosarcina</taxon>
    </lineage>
</organism>
<dbReference type="PATRIC" id="fig|1434123.4.peg.3489"/>
<dbReference type="AlphaFoldDB" id="A0A0E3Q8R2"/>
<evidence type="ECO:0000256" key="5">
    <source>
        <dbReference type="ARBA" id="ARBA00022692"/>
    </source>
</evidence>
<dbReference type="InterPro" id="IPR013525">
    <property type="entry name" value="ABC2_TM"/>
</dbReference>
<dbReference type="Pfam" id="PF01061">
    <property type="entry name" value="ABC2_membrane"/>
    <property type="match status" value="1"/>
</dbReference>
<sequence length="302" mass="34546">MKDFDCINEESNRIRPTKKKNVFSMTENITDYELVIRPKYGFLDINWQELKEYRELLFFLALRELKIRYKQTIMGASWALLQPFFTMIVFTLIFGRLAKMPSEGIPYPIFSYSGLLLWTYFSNALSQSSNSLVTNANLLSKVYMPRIFIPTAPCLAGIVDYTIALSILALMMLYYRFVPNITIVLLPVIVLMTFLLASGIGYWLSSICVKYRDVIFVLPFFIQLLMFLSPVIYPANIAGKNLQFLLYLNPLTGIINAHRACILGYTSVDFVGLGISAVLTIVIFVSGILYLKHTEKYFADLV</sequence>
<evidence type="ECO:0000256" key="3">
    <source>
        <dbReference type="ARBA" id="ARBA00022475"/>
    </source>
</evidence>
<keyword evidence="3" id="KW-1003">Cell membrane</keyword>
<evidence type="ECO:0000256" key="4">
    <source>
        <dbReference type="ARBA" id="ARBA00022519"/>
    </source>
</evidence>
<dbReference type="STRING" id="1434123.MSVAZ_2841"/>
<evidence type="ECO:0000256" key="1">
    <source>
        <dbReference type="ARBA" id="ARBA00004429"/>
    </source>
</evidence>
<dbReference type="KEGG" id="mvc:MSVAZ_2841"/>
<dbReference type="EMBL" id="CP009520">
    <property type="protein sequence ID" value="AKB45110.1"/>
    <property type="molecule type" value="Genomic_DNA"/>
</dbReference>
<feature type="transmembrane region" description="Helical" evidence="8">
    <location>
        <begin position="181"/>
        <end position="204"/>
    </location>
</feature>
<dbReference type="Proteomes" id="UP000033096">
    <property type="component" value="Chromosome"/>
</dbReference>
<reference evidence="10 11" key="1">
    <citation type="submission" date="2014-07" db="EMBL/GenBank/DDBJ databases">
        <title>Methanogenic archaea and the global carbon cycle.</title>
        <authorList>
            <person name="Henriksen J.R."/>
            <person name="Luke J."/>
            <person name="Reinhart S."/>
            <person name="Benedict M.N."/>
            <person name="Youngblut N.D."/>
            <person name="Metcalf M.E."/>
            <person name="Whitaker R.J."/>
            <person name="Metcalf W.W."/>
        </authorList>
    </citation>
    <scope>NUCLEOTIDE SEQUENCE [LARGE SCALE GENOMIC DNA]</scope>
    <source>
        <strain evidence="10 11">Z-761</strain>
    </source>
</reference>
<dbReference type="PANTHER" id="PTHR30413">
    <property type="entry name" value="INNER MEMBRANE TRANSPORT PERMEASE"/>
    <property type="match status" value="1"/>
</dbReference>
<keyword evidence="2" id="KW-0813">Transport</keyword>
<evidence type="ECO:0000256" key="6">
    <source>
        <dbReference type="ARBA" id="ARBA00022989"/>
    </source>
</evidence>
<proteinExistence type="predicted"/>
<feature type="transmembrane region" description="Helical" evidence="8">
    <location>
        <begin position="216"/>
        <end position="235"/>
    </location>
</feature>
<feature type="transmembrane region" description="Helical" evidence="8">
    <location>
        <begin position="147"/>
        <end position="175"/>
    </location>
</feature>
<dbReference type="PROSITE" id="PS51012">
    <property type="entry name" value="ABC_TM2"/>
    <property type="match status" value="1"/>
</dbReference>
<accession>A0A0E3Q8R2</accession>
<feature type="domain" description="ABC transmembrane type-2" evidence="9">
    <location>
        <begin position="74"/>
        <end position="294"/>
    </location>
</feature>
<evidence type="ECO:0000313" key="10">
    <source>
        <dbReference type="EMBL" id="AKB45110.1"/>
    </source>
</evidence>
<dbReference type="PANTHER" id="PTHR30413:SF8">
    <property type="entry name" value="TRANSPORT PERMEASE PROTEIN"/>
    <property type="match status" value="1"/>
</dbReference>
<keyword evidence="7 8" id="KW-0472">Membrane</keyword>
<feature type="transmembrane region" description="Helical" evidence="8">
    <location>
        <begin position="270"/>
        <end position="291"/>
    </location>
</feature>
<name>A0A0E3Q8R2_9EURY</name>
<dbReference type="GO" id="GO:0015920">
    <property type="term" value="P:lipopolysaccharide transport"/>
    <property type="evidence" value="ECO:0007669"/>
    <property type="project" value="TreeGrafter"/>
</dbReference>
<keyword evidence="11" id="KW-1185">Reference proteome</keyword>
<feature type="transmembrane region" description="Helical" evidence="8">
    <location>
        <begin position="73"/>
        <end position="95"/>
    </location>
</feature>
<gene>
    <name evidence="10" type="ORF">MSVAZ_2841</name>
</gene>
<comment type="subcellular location">
    <subcellularLocation>
        <location evidence="1">Cell inner membrane</location>
        <topology evidence="1">Multi-pass membrane protein</topology>
    </subcellularLocation>
</comment>
<dbReference type="HOGENOM" id="CLU_060703_3_0_2"/>
<dbReference type="InterPro" id="IPR047817">
    <property type="entry name" value="ABC2_TM_bact-type"/>
</dbReference>
<protein>
    <submittedName>
        <fullName evidence="10">O-antigen export system, permease protein</fullName>
    </submittedName>
</protein>
<keyword evidence="5 8" id="KW-0812">Transmembrane</keyword>
<keyword evidence="6 8" id="KW-1133">Transmembrane helix</keyword>
<evidence type="ECO:0000256" key="7">
    <source>
        <dbReference type="ARBA" id="ARBA00023136"/>
    </source>
</evidence>
<evidence type="ECO:0000256" key="2">
    <source>
        <dbReference type="ARBA" id="ARBA00022448"/>
    </source>
</evidence>
<keyword evidence="4" id="KW-0997">Cell inner membrane</keyword>
<evidence type="ECO:0000313" key="11">
    <source>
        <dbReference type="Proteomes" id="UP000033096"/>
    </source>
</evidence>
<feature type="transmembrane region" description="Helical" evidence="8">
    <location>
        <begin position="107"/>
        <end position="126"/>
    </location>
</feature>
<dbReference type="GO" id="GO:0140359">
    <property type="term" value="F:ABC-type transporter activity"/>
    <property type="evidence" value="ECO:0007669"/>
    <property type="project" value="InterPro"/>
</dbReference>
<evidence type="ECO:0000256" key="8">
    <source>
        <dbReference type="SAM" id="Phobius"/>
    </source>
</evidence>
<dbReference type="GO" id="GO:0005886">
    <property type="term" value="C:plasma membrane"/>
    <property type="evidence" value="ECO:0007669"/>
    <property type="project" value="UniProtKB-SubCell"/>
</dbReference>
<evidence type="ECO:0000259" key="9">
    <source>
        <dbReference type="PROSITE" id="PS51012"/>
    </source>
</evidence>